<evidence type="ECO:0008006" key="3">
    <source>
        <dbReference type="Google" id="ProtNLM"/>
    </source>
</evidence>
<evidence type="ECO:0000313" key="2">
    <source>
        <dbReference type="Proteomes" id="UP001223978"/>
    </source>
</evidence>
<accession>A0ABT6SIW3</accession>
<name>A0ABT6SIW3_9ACTN</name>
<reference evidence="1 2" key="1">
    <citation type="submission" date="2023-05" db="EMBL/GenBank/DDBJ databases">
        <title>Draft genome sequence of Streptomyces sp. B-S-A6 isolated from a cave soil in Thailand.</title>
        <authorList>
            <person name="Chamroensaksri N."/>
            <person name="Muangham S."/>
        </authorList>
    </citation>
    <scope>NUCLEOTIDE SEQUENCE [LARGE SCALE GENOMIC DNA]</scope>
    <source>
        <strain evidence="1 2">B-S-A6</strain>
    </source>
</reference>
<gene>
    <name evidence="1" type="ORF">QIS96_30515</name>
</gene>
<dbReference type="EMBL" id="JASCIQ010000041">
    <property type="protein sequence ID" value="MDI3408137.1"/>
    <property type="molecule type" value="Genomic_DNA"/>
</dbReference>
<comment type="caution">
    <text evidence="1">The sequence shown here is derived from an EMBL/GenBank/DDBJ whole genome shotgun (WGS) entry which is preliminary data.</text>
</comment>
<proteinExistence type="predicted"/>
<evidence type="ECO:0000313" key="1">
    <source>
        <dbReference type="EMBL" id="MDI3408137.1"/>
    </source>
</evidence>
<organism evidence="1 2">
    <name type="scientific">Streptomyces cavernicola</name>
    <dbReference type="NCBI Taxonomy" id="3043613"/>
    <lineage>
        <taxon>Bacteria</taxon>
        <taxon>Bacillati</taxon>
        <taxon>Actinomycetota</taxon>
        <taxon>Actinomycetes</taxon>
        <taxon>Kitasatosporales</taxon>
        <taxon>Streptomycetaceae</taxon>
        <taxon>Streptomyces</taxon>
    </lineage>
</organism>
<keyword evidence="2" id="KW-1185">Reference proteome</keyword>
<dbReference type="RefSeq" id="WP_282546044.1">
    <property type="nucleotide sequence ID" value="NZ_JASCIQ010000041.1"/>
</dbReference>
<sequence length="124" mass="13769">MNRTLTPHTDSPSRISHIQLRWNHTATLRLAHTRFAPPPAERARQASLLGVFVGRDGMRDLGLRWRLPWALLLSLAGNTMRYRVFGLLPGGRRRIEARGARVQDRQLASMFPGGAAAVGELPGP</sequence>
<dbReference type="Proteomes" id="UP001223978">
    <property type="component" value="Unassembled WGS sequence"/>
</dbReference>
<protein>
    <recommendedName>
        <fullName evidence="3">DUF393 domain-containing protein</fullName>
    </recommendedName>
</protein>